<dbReference type="InterPro" id="IPR035940">
    <property type="entry name" value="CAP_sf"/>
</dbReference>
<feature type="compositionally biased region" description="Polar residues" evidence="1">
    <location>
        <begin position="97"/>
        <end position="111"/>
    </location>
</feature>
<organism evidence="4 5">
    <name type="scientific">Nannocystis pusilla</name>
    <dbReference type="NCBI Taxonomy" id="889268"/>
    <lineage>
        <taxon>Bacteria</taxon>
        <taxon>Pseudomonadati</taxon>
        <taxon>Myxococcota</taxon>
        <taxon>Polyangia</taxon>
        <taxon>Nannocystales</taxon>
        <taxon>Nannocystaceae</taxon>
        <taxon>Nannocystis</taxon>
    </lineage>
</organism>
<evidence type="ECO:0000259" key="3">
    <source>
        <dbReference type="Pfam" id="PF00188"/>
    </source>
</evidence>
<gene>
    <name evidence="4" type="ORF">OV079_44090</name>
</gene>
<feature type="region of interest" description="Disordered" evidence="1">
    <location>
        <begin position="30"/>
        <end position="121"/>
    </location>
</feature>
<evidence type="ECO:0000256" key="1">
    <source>
        <dbReference type="SAM" id="MobiDB-lite"/>
    </source>
</evidence>
<feature type="chain" id="PRO_5040886969" description="SCP domain-containing protein" evidence="2">
    <location>
        <begin position="17"/>
        <end position="244"/>
    </location>
</feature>
<keyword evidence="2" id="KW-0732">Signal</keyword>
<protein>
    <recommendedName>
        <fullName evidence="3">SCP domain-containing protein</fullName>
    </recommendedName>
</protein>
<feature type="compositionally biased region" description="Low complexity" evidence="1">
    <location>
        <begin position="54"/>
        <end position="63"/>
    </location>
</feature>
<name>A0A9X3J333_9BACT</name>
<accession>A0A9X3J333</accession>
<dbReference type="InterPro" id="IPR014044">
    <property type="entry name" value="CAP_dom"/>
</dbReference>
<proteinExistence type="predicted"/>
<keyword evidence="5" id="KW-1185">Reference proteome</keyword>
<dbReference type="EMBL" id="JAPNKE010000002">
    <property type="protein sequence ID" value="MCY1012404.1"/>
    <property type="molecule type" value="Genomic_DNA"/>
</dbReference>
<feature type="domain" description="SCP" evidence="3">
    <location>
        <begin position="129"/>
        <end position="243"/>
    </location>
</feature>
<feature type="signal peptide" evidence="2">
    <location>
        <begin position="1"/>
        <end position="16"/>
    </location>
</feature>
<reference evidence="4" key="1">
    <citation type="submission" date="2022-11" db="EMBL/GenBank/DDBJ databases">
        <title>Minimal conservation of predation-associated metabolite biosynthetic gene clusters underscores biosynthetic potential of Myxococcota including descriptions for ten novel species: Archangium lansinium sp. nov., Myxococcus landrumus sp. nov., Nannocystis bai.</title>
        <authorList>
            <person name="Ahearne A."/>
            <person name="Stevens C."/>
            <person name="Phillips K."/>
        </authorList>
    </citation>
    <scope>NUCLEOTIDE SEQUENCE</scope>
    <source>
        <strain evidence="4">Na p29</strain>
    </source>
</reference>
<evidence type="ECO:0000256" key="2">
    <source>
        <dbReference type="SAM" id="SignalP"/>
    </source>
</evidence>
<sequence length="244" mass="24763">MRIHVSLVLLAPLCLAACSVDKDPLDGLTAVPSTDGGTVGTEGGTEGTVGGGVTTSDDAGTATMVGPEDPSDTTATGDPPDPTGTSAATTGADPSAGPTSDPSAGPTSDPGSTGDPGDPYEQARQLCVDTVNMYRATLGLPPYQRWTDAESCSDGEAAADGQSGTPHGAFGMCGEFAQNECPGWPSPAEESLPGCLEQMWAEGPGEDFQMHGHYINMSSEQYTMVACGFADAGGGNMWMVQNFK</sequence>
<evidence type="ECO:0000313" key="5">
    <source>
        <dbReference type="Proteomes" id="UP001150924"/>
    </source>
</evidence>
<dbReference type="SUPFAM" id="SSF55797">
    <property type="entry name" value="PR-1-like"/>
    <property type="match status" value="1"/>
</dbReference>
<feature type="compositionally biased region" description="Gly residues" evidence="1">
    <location>
        <begin position="37"/>
        <end position="53"/>
    </location>
</feature>
<evidence type="ECO:0000313" key="4">
    <source>
        <dbReference type="EMBL" id="MCY1012404.1"/>
    </source>
</evidence>
<dbReference type="RefSeq" id="WP_267775816.1">
    <property type="nucleotide sequence ID" value="NZ_JAPNKE010000002.1"/>
</dbReference>
<dbReference type="Pfam" id="PF00188">
    <property type="entry name" value="CAP"/>
    <property type="match status" value="1"/>
</dbReference>
<comment type="caution">
    <text evidence="4">The sequence shown here is derived from an EMBL/GenBank/DDBJ whole genome shotgun (WGS) entry which is preliminary data.</text>
</comment>
<dbReference type="AlphaFoldDB" id="A0A9X3J333"/>
<feature type="compositionally biased region" description="Low complexity" evidence="1">
    <location>
        <begin position="72"/>
        <end position="87"/>
    </location>
</feature>
<dbReference type="Proteomes" id="UP001150924">
    <property type="component" value="Unassembled WGS sequence"/>
</dbReference>